<evidence type="ECO:0000256" key="6">
    <source>
        <dbReference type="ARBA" id="ARBA00023027"/>
    </source>
</evidence>
<dbReference type="Gene3D" id="3.30.360.10">
    <property type="entry name" value="Dihydrodipicolinate Reductase, domain 2"/>
    <property type="match status" value="1"/>
</dbReference>
<dbReference type="InterPro" id="IPR036291">
    <property type="entry name" value="NAD(P)-bd_dom_sf"/>
</dbReference>
<dbReference type="InterPro" id="IPR000846">
    <property type="entry name" value="DapB_N"/>
</dbReference>
<dbReference type="PANTHER" id="PTHR20836">
    <property type="entry name" value="DIHYDRODIPICOLINATE REDUCTASE"/>
    <property type="match status" value="1"/>
</dbReference>
<dbReference type="GO" id="GO:0008839">
    <property type="term" value="F:4-hydroxy-tetrahydrodipicolinate reductase"/>
    <property type="evidence" value="ECO:0007669"/>
    <property type="project" value="UniProtKB-UniRule"/>
</dbReference>
<comment type="subcellular location">
    <subcellularLocation>
        <location evidence="12">Cytoplasm</location>
    </subcellularLocation>
</comment>
<keyword evidence="4 12" id="KW-0220">Diaminopimelate biosynthesis</keyword>
<keyword evidence="3 12" id="KW-0521">NADP</keyword>
<dbReference type="Pfam" id="PF01113">
    <property type="entry name" value="DapB_N"/>
    <property type="match status" value="1"/>
</dbReference>
<feature type="binding site" evidence="12">
    <location>
        <position position="32"/>
    </location>
    <ligand>
        <name>NADP(+)</name>
        <dbReference type="ChEBI" id="CHEBI:58349"/>
    </ligand>
</feature>
<comment type="caution">
    <text evidence="15">The sequence shown here is derived from an EMBL/GenBank/DDBJ whole genome shotgun (WGS) entry which is preliminary data.</text>
</comment>
<protein>
    <recommendedName>
        <fullName evidence="9 12">4-hydroxy-tetrahydrodipicolinate reductase</fullName>
        <shortName evidence="12">HTPA reductase</shortName>
        <ecNumber evidence="9 12">1.17.1.8</ecNumber>
    </recommendedName>
</protein>
<comment type="caution">
    <text evidence="12">Was originally thought to be a dihydrodipicolinate reductase (DHDPR), catalyzing the conversion of dihydrodipicolinate to tetrahydrodipicolinate. However, it was shown in E.coli that the substrate of the enzymatic reaction is not dihydrodipicolinate (DHDP) but in fact (2S,4S)-4-hydroxy-2,3,4,5-tetrahydrodipicolinic acid (HTPA), the product released by the DapA-catalyzed reaction.</text>
</comment>
<keyword evidence="7 12" id="KW-0457">Lysine biosynthesis</keyword>
<comment type="catalytic activity">
    <reaction evidence="10 12">
        <text>(S)-2,3,4,5-tetrahydrodipicolinate + NADP(+) + H2O = (2S,4S)-4-hydroxy-2,3,4,5-tetrahydrodipicolinate + NADPH + H(+)</text>
        <dbReference type="Rhea" id="RHEA:35331"/>
        <dbReference type="ChEBI" id="CHEBI:15377"/>
        <dbReference type="ChEBI" id="CHEBI:15378"/>
        <dbReference type="ChEBI" id="CHEBI:16845"/>
        <dbReference type="ChEBI" id="CHEBI:57783"/>
        <dbReference type="ChEBI" id="CHEBI:58349"/>
        <dbReference type="ChEBI" id="CHEBI:67139"/>
        <dbReference type="EC" id="1.17.1.8"/>
    </reaction>
</comment>
<dbReference type="PANTHER" id="PTHR20836:SF0">
    <property type="entry name" value="4-HYDROXY-TETRAHYDRODIPICOLINATE REDUCTASE 1, CHLOROPLASTIC-RELATED"/>
    <property type="match status" value="1"/>
</dbReference>
<comment type="pathway">
    <text evidence="8 12">Amino-acid biosynthesis; L-lysine biosynthesis via DAP pathway; (S)-tetrahydrodipicolinate from L-aspartate: step 4/4.</text>
</comment>
<evidence type="ECO:0000256" key="4">
    <source>
        <dbReference type="ARBA" id="ARBA00022915"/>
    </source>
</evidence>
<evidence type="ECO:0000313" key="16">
    <source>
        <dbReference type="Proteomes" id="UP000317010"/>
    </source>
</evidence>
<dbReference type="SUPFAM" id="SSF55347">
    <property type="entry name" value="Glyceraldehyde-3-phosphate dehydrogenase-like, C-terminal domain"/>
    <property type="match status" value="1"/>
</dbReference>
<feature type="binding site" evidence="12">
    <location>
        <begin position="75"/>
        <end position="77"/>
    </location>
    <ligand>
        <name>NAD(+)</name>
        <dbReference type="ChEBI" id="CHEBI:57540"/>
    </ligand>
</feature>
<comment type="catalytic activity">
    <reaction evidence="11 12">
        <text>(S)-2,3,4,5-tetrahydrodipicolinate + NAD(+) + H2O = (2S,4S)-4-hydroxy-2,3,4,5-tetrahydrodipicolinate + NADH + H(+)</text>
        <dbReference type="Rhea" id="RHEA:35323"/>
        <dbReference type="ChEBI" id="CHEBI:15377"/>
        <dbReference type="ChEBI" id="CHEBI:15378"/>
        <dbReference type="ChEBI" id="CHEBI:16845"/>
        <dbReference type="ChEBI" id="CHEBI:57540"/>
        <dbReference type="ChEBI" id="CHEBI:57945"/>
        <dbReference type="ChEBI" id="CHEBI:67139"/>
        <dbReference type="EC" id="1.17.1.8"/>
    </reaction>
</comment>
<dbReference type="GO" id="GO:0019877">
    <property type="term" value="P:diaminopimelate biosynthetic process"/>
    <property type="evidence" value="ECO:0007669"/>
    <property type="project" value="UniProtKB-UniRule"/>
</dbReference>
<feature type="binding site" evidence="12">
    <location>
        <begin position="145"/>
        <end position="146"/>
    </location>
    <ligand>
        <name>(S)-2,3,4,5-tetrahydrodipicolinate</name>
        <dbReference type="ChEBI" id="CHEBI:16845"/>
    </ligand>
</feature>
<dbReference type="GO" id="GO:0005829">
    <property type="term" value="C:cytosol"/>
    <property type="evidence" value="ECO:0007669"/>
    <property type="project" value="TreeGrafter"/>
</dbReference>
<dbReference type="EMBL" id="VLLI01000011">
    <property type="protein sequence ID" value="TWI97204.1"/>
    <property type="molecule type" value="Genomic_DNA"/>
</dbReference>
<dbReference type="EC" id="1.17.1.8" evidence="9 12"/>
<dbReference type="GO" id="GO:0051287">
    <property type="term" value="F:NAD binding"/>
    <property type="evidence" value="ECO:0007669"/>
    <property type="project" value="UniProtKB-UniRule"/>
</dbReference>
<feature type="binding site" evidence="12">
    <location>
        <begin position="100"/>
        <end position="103"/>
    </location>
    <ligand>
        <name>NAD(+)</name>
        <dbReference type="ChEBI" id="CHEBI:57540"/>
    </ligand>
</feature>
<dbReference type="Pfam" id="PF05173">
    <property type="entry name" value="DapB_C"/>
    <property type="match status" value="1"/>
</dbReference>
<dbReference type="HAMAP" id="MF_00102">
    <property type="entry name" value="DapB"/>
    <property type="match status" value="1"/>
</dbReference>
<evidence type="ECO:0000256" key="10">
    <source>
        <dbReference type="ARBA" id="ARBA00049080"/>
    </source>
</evidence>
<keyword evidence="16" id="KW-1185">Reference proteome</keyword>
<feature type="active site" description="Proton donor/acceptor" evidence="12">
    <location>
        <position position="135"/>
    </location>
</feature>
<dbReference type="OrthoDB" id="9790352at2"/>
<feature type="active site" description="Proton donor" evidence="12">
    <location>
        <position position="139"/>
    </location>
</feature>
<dbReference type="UniPathway" id="UPA00034">
    <property type="reaction ID" value="UER00018"/>
</dbReference>
<comment type="similarity">
    <text evidence="1 12">Belongs to the DapB family.</text>
</comment>
<evidence type="ECO:0000256" key="12">
    <source>
        <dbReference type="HAMAP-Rule" id="MF_00102"/>
    </source>
</evidence>
<evidence type="ECO:0000256" key="5">
    <source>
        <dbReference type="ARBA" id="ARBA00023002"/>
    </source>
</evidence>
<evidence type="ECO:0000256" key="3">
    <source>
        <dbReference type="ARBA" id="ARBA00022857"/>
    </source>
</evidence>
<evidence type="ECO:0000256" key="2">
    <source>
        <dbReference type="ARBA" id="ARBA00022605"/>
    </source>
</evidence>
<evidence type="ECO:0000256" key="1">
    <source>
        <dbReference type="ARBA" id="ARBA00006642"/>
    </source>
</evidence>
<dbReference type="Gene3D" id="3.40.50.720">
    <property type="entry name" value="NAD(P)-binding Rossmann-like Domain"/>
    <property type="match status" value="1"/>
</dbReference>
<comment type="caution">
    <text evidence="12">Lacks conserved residue(s) required for the propagation of feature annotation.</text>
</comment>
<keyword evidence="2 12" id="KW-0028">Amino-acid biosynthesis</keyword>
<comment type="function">
    <text evidence="12">Catalyzes the conversion of 4-hydroxy-tetrahydrodipicolinate (HTPA) to tetrahydrodipicolinate.</text>
</comment>
<dbReference type="InterPro" id="IPR023940">
    <property type="entry name" value="DHDPR_bac"/>
</dbReference>
<keyword evidence="12" id="KW-0963">Cytoplasm</keyword>
<feature type="binding site" evidence="12">
    <location>
        <position position="31"/>
    </location>
    <ligand>
        <name>NAD(+)</name>
        <dbReference type="ChEBI" id="CHEBI:57540"/>
    </ligand>
</feature>
<feature type="domain" description="Dihydrodipicolinate reductase C-terminal" evidence="14">
    <location>
        <begin position="106"/>
        <end position="246"/>
    </location>
</feature>
<dbReference type="GO" id="GO:0009089">
    <property type="term" value="P:lysine biosynthetic process via diaminopimelate"/>
    <property type="evidence" value="ECO:0007669"/>
    <property type="project" value="UniProtKB-UniRule"/>
</dbReference>
<dbReference type="InterPro" id="IPR022663">
    <property type="entry name" value="DapB_C"/>
</dbReference>
<dbReference type="GO" id="GO:0016726">
    <property type="term" value="F:oxidoreductase activity, acting on CH or CH2 groups, NAD or NADP as acceptor"/>
    <property type="evidence" value="ECO:0007669"/>
    <property type="project" value="UniProtKB-UniRule"/>
</dbReference>
<dbReference type="SUPFAM" id="SSF51735">
    <property type="entry name" value="NAD(P)-binding Rossmann-fold domains"/>
    <property type="match status" value="1"/>
</dbReference>
<evidence type="ECO:0000259" key="13">
    <source>
        <dbReference type="Pfam" id="PF01113"/>
    </source>
</evidence>
<evidence type="ECO:0000259" key="14">
    <source>
        <dbReference type="Pfam" id="PF05173"/>
    </source>
</evidence>
<accession>A0A562TVS7</accession>
<sequence length="252" mass="27927">MKIALLGYGKMGKIIEKIAIDRKHEIVLKIDRENQHELTTENLQKADVAIEFSTPGTALSNMELCIMAGTPVVVGTTGWHGNIEAVKELCEQNSGSLIHATNFSVGVNIFFHVNKVLAKLMNNYPYYDVQVEEIHHTQKLDSPSGTAITIAEGIIENIDTKKSWANVLTTGSDEASNDNVEDSSEVLIESFRIENVPGTHTVIYDSEVDSIEFKHTAHNRNGFALGAVLAAEWIQNKKGFYSVQDMFDFSIK</sequence>
<gene>
    <name evidence="12" type="primary">dapB</name>
    <name evidence="15" type="ORF">JN11_03665</name>
</gene>
<evidence type="ECO:0000313" key="15">
    <source>
        <dbReference type="EMBL" id="TWI97204.1"/>
    </source>
</evidence>
<evidence type="ECO:0000256" key="8">
    <source>
        <dbReference type="ARBA" id="ARBA00037922"/>
    </source>
</evidence>
<dbReference type="CDD" id="cd02274">
    <property type="entry name" value="DHDPR_N"/>
    <property type="match status" value="1"/>
</dbReference>
<dbReference type="NCBIfam" id="TIGR00036">
    <property type="entry name" value="dapB"/>
    <property type="match status" value="1"/>
</dbReference>
<organism evidence="15 16">
    <name type="scientific">Mucilaginibacter frigoritolerans</name>
    <dbReference type="NCBI Taxonomy" id="652788"/>
    <lineage>
        <taxon>Bacteria</taxon>
        <taxon>Pseudomonadati</taxon>
        <taxon>Bacteroidota</taxon>
        <taxon>Sphingobacteriia</taxon>
        <taxon>Sphingobacteriales</taxon>
        <taxon>Sphingobacteriaceae</taxon>
        <taxon>Mucilaginibacter</taxon>
    </lineage>
</organism>
<feature type="binding site" evidence="12">
    <location>
        <position position="136"/>
    </location>
    <ligand>
        <name>(S)-2,3,4,5-tetrahydrodipicolinate</name>
        <dbReference type="ChEBI" id="CHEBI:16845"/>
    </ligand>
</feature>
<feature type="domain" description="Dihydrodipicolinate reductase N-terminal" evidence="13">
    <location>
        <begin position="1"/>
        <end position="103"/>
    </location>
</feature>
<reference evidence="15 16" key="1">
    <citation type="submission" date="2019-07" db="EMBL/GenBank/DDBJ databases">
        <title>Genomic Encyclopedia of Archaeal and Bacterial Type Strains, Phase II (KMG-II): from individual species to whole genera.</title>
        <authorList>
            <person name="Goeker M."/>
        </authorList>
    </citation>
    <scope>NUCLEOTIDE SEQUENCE [LARGE SCALE GENOMIC DNA]</scope>
    <source>
        <strain evidence="15 16">ATCC BAA-1854</strain>
    </source>
</reference>
<evidence type="ECO:0000256" key="11">
    <source>
        <dbReference type="ARBA" id="ARBA00049396"/>
    </source>
</evidence>
<dbReference type="Proteomes" id="UP000317010">
    <property type="component" value="Unassembled WGS sequence"/>
</dbReference>
<evidence type="ECO:0000256" key="9">
    <source>
        <dbReference type="ARBA" id="ARBA00038983"/>
    </source>
</evidence>
<dbReference type="PIRSF" id="PIRSF000161">
    <property type="entry name" value="DHPR"/>
    <property type="match status" value="1"/>
</dbReference>
<dbReference type="GO" id="GO:0050661">
    <property type="term" value="F:NADP binding"/>
    <property type="evidence" value="ECO:0007669"/>
    <property type="project" value="UniProtKB-UniRule"/>
</dbReference>
<name>A0A562TVS7_9SPHI</name>
<dbReference type="RefSeq" id="WP_144914781.1">
    <property type="nucleotide sequence ID" value="NZ_VLLI01000011.1"/>
</dbReference>
<keyword evidence="5 12" id="KW-0560">Oxidoreductase</keyword>
<keyword evidence="6 12" id="KW-0520">NAD</keyword>
<evidence type="ECO:0000256" key="7">
    <source>
        <dbReference type="ARBA" id="ARBA00023154"/>
    </source>
</evidence>
<dbReference type="AlphaFoldDB" id="A0A562TVS7"/>
<comment type="subunit">
    <text evidence="12">Homotetramer.</text>
</comment>
<proteinExistence type="inferred from homology"/>